<name>A0A6L9XWN0_9MICO</name>
<evidence type="ECO:0000256" key="1">
    <source>
        <dbReference type="SAM" id="Phobius"/>
    </source>
</evidence>
<dbReference type="RefSeq" id="WP_163288667.1">
    <property type="nucleotide sequence ID" value="NZ_JAAGWY010000001.1"/>
</dbReference>
<keyword evidence="1" id="KW-1133">Transmembrane helix</keyword>
<dbReference type="EMBL" id="JAAGWY010000001">
    <property type="protein sequence ID" value="NEN05454.1"/>
    <property type="molecule type" value="Genomic_DNA"/>
</dbReference>
<dbReference type="AlphaFoldDB" id="A0A6L9XWN0"/>
<comment type="caution">
    <text evidence="2">The sequence shown here is derived from an EMBL/GenBank/DDBJ whole genome shotgun (WGS) entry which is preliminary data.</text>
</comment>
<organism evidence="2 3">
    <name type="scientific">Leifsonia tongyongensis</name>
    <dbReference type="NCBI Taxonomy" id="1268043"/>
    <lineage>
        <taxon>Bacteria</taxon>
        <taxon>Bacillati</taxon>
        <taxon>Actinomycetota</taxon>
        <taxon>Actinomycetes</taxon>
        <taxon>Micrococcales</taxon>
        <taxon>Microbacteriaceae</taxon>
        <taxon>Leifsonia</taxon>
    </lineage>
</organism>
<evidence type="ECO:0000313" key="2">
    <source>
        <dbReference type="EMBL" id="NEN05454.1"/>
    </source>
</evidence>
<sequence>MSSEADSRIARRYAAAHRRRRRSRFYSRWWFWLIIALVLILVACASWVSVRALQAKQDLQSSTPLISTLKSQVLAQNGAGAKATYAKLEPKVTSARELTSDPLWRFAEVVPVLGRNLAAVRILANETDAVVTGAVHPLVTVSSSLSLESLKPHNGRIDVTTIEKIIPALTSASSAIDKALTAVNGVDTSGTLSQVVAAKTKLQTMLASTSTQLHSANSVLAIMPGVLGANGPRNYLLIFQNNGELMPAGGTTGSMAVMNVDKGAIKLIAQSSAAPAEFPMFDSPVISVPADASALYPTSLGRFVQNLTETPRFPLTFDIAKAMWMKAKGIQIDGMIAVDTVALSHFLAVTGPVPLIDGTQLTSANAVQTLLFGLYEKHDAATVDLINQAVAGSVMSKLLDGGIDPKALASFVATASKEHRILLWSSNKAEQAVIEKSSFYGAPPKSTATTDAFGVYFRDMTPSKMAYFLKQNVDLSQATCKAGGPTDVRITVKLTNTAAADAGATLPRYVTVADGHIRLGVTAYSPHGYKVAAIKVSNGGEAPLTGTDGEYTAAQDRVTIMPGQTQTITFDLIADHADKRALAAQVTPAVSPTTITQGTLNCATWPSK</sequence>
<dbReference type="Proteomes" id="UP000474967">
    <property type="component" value="Unassembled WGS sequence"/>
</dbReference>
<keyword evidence="1" id="KW-0812">Transmembrane</keyword>
<dbReference type="Pfam" id="PF13196">
    <property type="entry name" value="DUF4012"/>
    <property type="match status" value="1"/>
</dbReference>
<gene>
    <name evidence="2" type="ORF">G3T36_06180</name>
</gene>
<reference evidence="2 3" key="1">
    <citation type="journal article" date="2014" name="J. Microbiol.">
        <title>Diaminobutyricibacter tongyongensis gen. nov., sp. nov. and Homoserinibacter gongjuensis gen. nov., sp. nov. belong to the family Microbacteriaceae.</title>
        <authorList>
            <person name="Kim S.J."/>
            <person name="Ahn J.H."/>
            <person name="Weon H.Y."/>
            <person name="Hamada M."/>
            <person name="Suzuki K."/>
            <person name="Kwon S.W."/>
        </authorList>
    </citation>
    <scope>NUCLEOTIDE SEQUENCE [LARGE SCALE GENOMIC DNA]</scope>
    <source>
        <strain evidence="2 3">NBRC 108724</strain>
    </source>
</reference>
<protein>
    <submittedName>
        <fullName evidence="2">DUF4012 domain-containing protein</fullName>
    </submittedName>
</protein>
<proteinExistence type="predicted"/>
<keyword evidence="3" id="KW-1185">Reference proteome</keyword>
<keyword evidence="1" id="KW-0472">Membrane</keyword>
<evidence type="ECO:0000313" key="3">
    <source>
        <dbReference type="Proteomes" id="UP000474967"/>
    </source>
</evidence>
<feature type="transmembrane region" description="Helical" evidence="1">
    <location>
        <begin position="29"/>
        <end position="50"/>
    </location>
</feature>
<accession>A0A6L9XWN0</accession>
<dbReference type="InterPro" id="IPR025101">
    <property type="entry name" value="DUF4012"/>
</dbReference>